<dbReference type="InterPro" id="IPR051923">
    <property type="entry name" value="Glycosyl_Hydrolase_39"/>
</dbReference>
<feature type="domain" description="Carbohydrate-binding" evidence="2">
    <location>
        <begin position="930"/>
        <end position="1074"/>
    </location>
</feature>
<name>A0A7W5B2Q6_9BACL</name>
<dbReference type="Pfam" id="PF06452">
    <property type="entry name" value="CBM9_1"/>
    <property type="match status" value="1"/>
</dbReference>
<protein>
    <recommendedName>
        <fullName evidence="2">Carbohydrate-binding domain-containing protein</fullName>
    </recommendedName>
</protein>
<organism evidence="3 4">
    <name type="scientific">Paenibacillus phyllosphaerae</name>
    <dbReference type="NCBI Taxonomy" id="274593"/>
    <lineage>
        <taxon>Bacteria</taxon>
        <taxon>Bacillati</taxon>
        <taxon>Bacillota</taxon>
        <taxon>Bacilli</taxon>
        <taxon>Bacillales</taxon>
        <taxon>Paenibacillaceae</taxon>
        <taxon>Paenibacillus</taxon>
    </lineage>
</organism>
<keyword evidence="4" id="KW-1185">Reference proteome</keyword>
<dbReference type="SUPFAM" id="SSF51445">
    <property type="entry name" value="(Trans)glycosidases"/>
    <property type="match status" value="1"/>
</dbReference>
<feature type="chain" id="PRO_5039416143" description="Carbohydrate-binding domain-containing protein" evidence="1">
    <location>
        <begin position="26"/>
        <end position="1093"/>
    </location>
</feature>
<dbReference type="RefSeq" id="WP_183603432.1">
    <property type="nucleotide sequence ID" value="NZ_JACHXK010000018.1"/>
</dbReference>
<dbReference type="GO" id="GO:0016052">
    <property type="term" value="P:carbohydrate catabolic process"/>
    <property type="evidence" value="ECO:0007669"/>
    <property type="project" value="InterPro"/>
</dbReference>
<dbReference type="InterPro" id="IPR010502">
    <property type="entry name" value="Carb-bd_dom_fam9"/>
</dbReference>
<dbReference type="EMBL" id="JACHXK010000018">
    <property type="protein sequence ID" value="MBB3113343.1"/>
    <property type="molecule type" value="Genomic_DNA"/>
</dbReference>
<proteinExistence type="predicted"/>
<evidence type="ECO:0000259" key="2">
    <source>
        <dbReference type="Pfam" id="PF06452"/>
    </source>
</evidence>
<evidence type="ECO:0000256" key="1">
    <source>
        <dbReference type="SAM" id="SignalP"/>
    </source>
</evidence>
<dbReference type="SUPFAM" id="SSF49344">
    <property type="entry name" value="CBD9-like"/>
    <property type="match status" value="1"/>
</dbReference>
<dbReference type="Proteomes" id="UP000570361">
    <property type="component" value="Unassembled WGS sequence"/>
</dbReference>
<comment type="caution">
    <text evidence="3">The sequence shown here is derived from an EMBL/GenBank/DDBJ whole genome shotgun (WGS) entry which is preliminary data.</text>
</comment>
<dbReference type="GO" id="GO:0004553">
    <property type="term" value="F:hydrolase activity, hydrolyzing O-glycosyl compounds"/>
    <property type="evidence" value="ECO:0007669"/>
    <property type="project" value="InterPro"/>
</dbReference>
<dbReference type="CDD" id="cd09621">
    <property type="entry name" value="CBM9_like_5"/>
    <property type="match status" value="1"/>
</dbReference>
<dbReference type="Gene3D" id="3.20.20.80">
    <property type="entry name" value="Glycosidases"/>
    <property type="match status" value="1"/>
</dbReference>
<feature type="signal peptide" evidence="1">
    <location>
        <begin position="1"/>
        <end position="25"/>
    </location>
</feature>
<evidence type="ECO:0000313" key="3">
    <source>
        <dbReference type="EMBL" id="MBB3113343.1"/>
    </source>
</evidence>
<dbReference type="InterPro" id="IPR017853">
    <property type="entry name" value="GH"/>
</dbReference>
<gene>
    <name evidence="3" type="ORF">FHS18_005455</name>
</gene>
<accession>A0A7W5B2Q6</accession>
<dbReference type="PANTHER" id="PTHR12631">
    <property type="entry name" value="ALPHA-L-IDURONIDASE"/>
    <property type="match status" value="1"/>
</dbReference>
<keyword evidence="1" id="KW-0732">Signal</keyword>
<reference evidence="3 4" key="1">
    <citation type="submission" date="2020-08" db="EMBL/GenBank/DDBJ databases">
        <title>Genomic Encyclopedia of Type Strains, Phase III (KMG-III): the genomes of soil and plant-associated and newly described type strains.</title>
        <authorList>
            <person name="Whitman W."/>
        </authorList>
    </citation>
    <scope>NUCLEOTIDE SEQUENCE [LARGE SCALE GENOMIC DNA]</scope>
    <source>
        <strain evidence="3 4">CECT 5862</strain>
    </source>
</reference>
<sequence>MTRRRFKSLSVLVALMLAASLWGDAGQPSQTVFAQDRAPSEFQVSTFESADEGWAFGNGSEFPGAKGEFQVDHTEVYAGSGSGKLVGDFAGGGEYVSILKPLPSLDLDEFRLQVKSRELSALVLRVMDQTGQWHQQQLKLQDGGEWQTLTAESLDAGVNASHWGGANDGVWHGPAQNVMLLLNRSALKEGLTSGTVFFDQITALTDSEPVVIRQSVLGNVFSGSPASFTIESDPGNRLIWTVTDFWGKQVASSEVNITQASTAISLPKLATGYYHFHAEAWKGDTLQGSAENTFTIIPQAKVTDADSPFAVATHFGQSWNTDMIPLIKAAGFSAIRDEMDWGAVEQAKGVYSFDGKFNNYEQELRKHGTDPFVLLSYTNPHYDQNSTPYTDQGRQGFASYGTAVLNAFPDTRWVEVYNEFNIEFGDRGDGPADSLPEYYYKLLKETYLTLKAADPNVTVVGPATANMPWDWLEELFKLGGLDYMDVVSIHPYRYPISPETIELDVTRLDQLIRTYNNGKSKPIWASELGWPTQLDSRGISEETQASYIVRANAQSLASGIDKVFWYDFMNDGLDPNYNEHNFGIVRNADSALGKYAPKPAYTAFAIMTRELDGLNFAGKDPVTKGLYSYRFEQEKGKEKDTVRVMWSEETMQVALHTRSSLTVTDIMGVMTELKPDADGKVYLTLSGMPVYVKGKVESVSLNDRFAISNEGGIPGEQVHVTLTVDNTLQGTKALKGRFEINGVSVPLTVKAGEAAQATVSLPSIPNSQRVTGTIYSNDKPIGLVTSEIDMIEPLAYHIRHVRSDDGDAVRISITNRQSKDYKLNSIQWRIGESSGTDNRGLTVAARSEGHLDIPVNGLVLNNPAALSLTLYAEGEAPYSHEGTLIGVDPAALIGIPRGSYVIDGEADADAGVPLADLAKDGTVRINAYGGADDLSGEVRLAYDEEYLYLAANIKDDTQAQSETAGRIWMGDSVQIALSQGAPGEQQRWSELGLALTPEGPQLYRWSGGLGEQPGLIGNAQIQVKRDEASKLTVYELALPWSEITPIGPDDTILGFSFLVNDNDGQDRKGYIEWGSGIGAEKSSALFHAMKLLP</sequence>
<evidence type="ECO:0000313" key="4">
    <source>
        <dbReference type="Proteomes" id="UP000570361"/>
    </source>
</evidence>
<dbReference type="Gene3D" id="2.60.40.1190">
    <property type="match status" value="1"/>
</dbReference>
<dbReference type="AlphaFoldDB" id="A0A7W5B2Q6"/>
<dbReference type="GO" id="GO:0030246">
    <property type="term" value="F:carbohydrate binding"/>
    <property type="evidence" value="ECO:0007669"/>
    <property type="project" value="InterPro"/>
</dbReference>
<dbReference type="PANTHER" id="PTHR12631:SF10">
    <property type="entry name" value="BETA-XYLOSIDASE-LIKE PROTEIN-RELATED"/>
    <property type="match status" value="1"/>
</dbReference>